<dbReference type="Proteomes" id="UP000467700">
    <property type="component" value="Unassembled WGS sequence"/>
</dbReference>
<dbReference type="AlphaFoldDB" id="A0A8S0VZK1"/>
<dbReference type="OrthoDB" id="3350812at2759"/>
<reference evidence="3 4" key="1">
    <citation type="submission" date="2020-01" db="EMBL/GenBank/DDBJ databases">
        <authorList>
            <person name="Gupta K D."/>
        </authorList>
    </citation>
    <scope>NUCLEOTIDE SEQUENCE [LARGE SCALE GENOMIC DNA]</scope>
</reference>
<gene>
    <name evidence="3" type="ORF">AAE3_LOCUS6046</name>
</gene>
<sequence length="216" mass="24253">MDVAGAAMQTFVKKVVATTCIKMVNVAAFTLFSYDYLLTLGMEVKHVWPGAWTPVKIVYLLQRYLPFIDTLLLEAQISFAQNLTLKTCTILSNVGRSMVFVGLASSEILLAIRVWAVWNKNELLSIFLPVAFAACFLPHIPILYFFLTSIQFGVAPWPLFGCFAVSANPIIFVNFVLLLVWDTLVLILMLIPAYKAYHDRGYSALYHIIYSQGKPS</sequence>
<keyword evidence="1" id="KW-0472">Membrane</keyword>
<evidence type="ECO:0000256" key="1">
    <source>
        <dbReference type="SAM" id="Phobius"/>
    </source>
</evidence>
<proteinExistence type="predicted"/>
<keyword evidence="4" id="KW-1185">Reference proteome</keyword>
<evidence type="ECO:0000259" key="2">
    <source>
        <dbReference type="Pfam" id="PF20151"/>
    </source>
</evidence>
<feature type="transmembrane region" description="Helical" evidence="1">
    <location>
        <begin position="98"/>
        <end position="116"/>
    </location>
</feature>
<dbReference type="EMBL" id="CACVBS010000041">
    <property type="protein sequence ID" value="CAA7263751.1"/>
    <property type="molecule type" value="Genomic_DNA"/>
</dbReference>
<feature type="transmembrane region" description="Helical" evidence="1">
    <location>
        <begin position="167"/>
        <end position="191"/>
    </location>
</feature>
<feature type="transmembrane region" description="Helical" evidence="1">
    <location>
        <begin position="123"/>
        <end position="147"/>
    </location>
</feature>
<evidence type="ECO:0000313" key="3">
    <source>
        <dbReference type="EMBL" id="CAA7263751.1"/>
    </source>
</evidence>
<evidence type="ECO:0000313" key="4">
    <source>
        <dbReference type="Proteomes" id="UP000467700"/>
    </source>
</evidence>
<dbReference type="InterPro" id="IPR045340">
    <property type="entry name" value="DUF6533"/>
</dbReference>
<comment type="caution">
    <text evidence="3">The sequence shown here is derived from an EMBL/GenBank/DDBJ whole genome shotgun (WGS) entry which is preliminary data.</text>
</comment>
<protein>
    <recommendedName>
        <fullName evidence="2">DUF6533 domain-containing protein</fullName>
    </recommendedName>
</protein>
<keyword evidence="1" id="KW-1133">Transmembrane helix</keyword>
<accession>A0A8S0VZK1</accession>
<organism evidence="3 4">
    <name type="scientific">Cyclocybe aegerita</name>
    <name type="common">Black poplar mushroom</name>
    <name type="synonym">Agrocybe aegerita</name>
    <dbReference type="NCBI Taxonomy" id="1973307"/>
    <lineage>
        <taxon>Eukaryota</taxon>
        <taxon>Fungi</taxon>
        <taxon>Dikarya</taxon>
        <taxon>Basidiomycota</taxon>
        <taxon>Agaricomycotina</taxon>
        <taxon>Agaricomycetes</taxon>
        <taxon>Agaricomycetidae</taxon>
        <taxon>Agaricales</taxon>
        <taxon>Agaricineae</taxon>
        <taxon>Bolbitiaceae</taxon>
        <taxon>Cyclocybe</taxon>
    </lineage>
</organism>
<name>A0A8S0VZK1_CYCAE</name>
<keyword evidence="1" id="KW-0812">Transmembrane</keyword>
<feature type="domain" description="DUF6533" evidence="2">
    <location>
        <begin position="24"/>
        <end position="68"/>
    </location>
</feature>
<dbReference type="Pfam" id="PF20151">
    <property type="entry name" value="DUF6533"/>
    <property type="match status" value="1"/>
</dbReference>